<dbReference type="InterPro" id="IPR001387">
    <property type="entry name" value="Cro/C1-type_HTH"/>
</dbReference>
<name>A0A3P3FA20_9HYPH</name>
<sequence>MSIHYFTTPKGDEMAVLPRAALDALQDRAARAREVASYRAGEAPGLTAEEALAFVNAVSPLAFWRARKGRTQAALAAEVGISQNMLSAVENGKRGGDVSLWLRLSRALGVPVDQLVDED</sequence>
<comment type="caution">
    <text evidence="2">The sequence shown here is derived from an EMBL/GenBank/DDBJ whole genome shotgun (WGS) entry which is preliminary data.</text>
</comment>
<accession>A0A3P3FA20</accession>
<evidence type="ECO:0000259" key="1">
    <source>
        <dbReference type="PROSITE" id="PS50943"/>
    </source>
</evidence>
<dbReference type="EMBL" id="RQXT01000036">
    <property type="protein sequence ID" value="RRH95431.1"/>
    <property type="molecule type" value="Genomic_DNA"/>
</dbReference>
<dbReference type="RefSeq" id="WP_125003479.1">
    <property type="nucleotide sequence ID" value="NZ_RQXT01000036.1"/>
</dbReference>
<dbReference type="GO" id="GO:0003677">
    <property type="term" value="F:DNA binding"/>
    <property type="evidence" value="ECO:0007669"/>
    <property type="project" value="InterPro"/>
</dbReference>
<dbReference type="CDD" id="cd00093">
    <property type="entry name" value="HTH_XRE"/>
    <property type="match status" value="1"/>
</dbReference>
<dbReference type="OrthoDB" id="407979at2"/>
<dbReference type="Proteomes" id="UP000273786">
    <property type="component" value="Unassembled WGS sequence"/>
</dbReference>
<feature type="domain" description="HTH cro/C1-type" evidence="1">
    <location>
        <begin position="61"/>
        <end position="115"/>
    </location>
</feature>
<evidence type="ECO:0000313" key="2">
    <source>
        <dbReference type="EMBL" id="RRH95431.1"/>
    </source>
</evidence>
<dbReference type="PROSITE" id="PS50943">
    <property type="entry name" value="HTH_CROC1"/>
    <property type="match status" value="1"/>
</dbReference>
<dbReference type="SMART" id="SM00530">
    <property type="entry name" value="HTH_XRE"/>
    <property type="match status" value="1"/>
</dbReference>
<gene>
    <name evidence="2" type="ORF">EH240_24635</name>
</gene>
<dbReference type="Pfam" id="PF01381">
    <property type="entry name" value="HTH_3"/>
    <property type="match status" value="1"/>
</dbReference>
<organism evidence="2 3">
    <name type="scientific">Mesorhizobium tamadayense</name>
    <dbReference type="NCBI Taxonomy" id="425306"/>
    <lineage>
        <taxon>Bacteria</taxon>
        <taxon>Pseudomonadati</taxon>
        <taxon>Pseudomonadota</taxon>
        <taxon>Alphaproteobacteria</taxon>
        <taxon>Hyphomicrobiales</taxon>
        <taxon>Phyllobacteriaceae</taxon>
        <taxon>Mesorhizobium</taxon>
    </lineage>
</organism>
<evidence type="ECO:0000313" key="3">
    <source>
        <dbReference type="Proteomes" id="UP000273786"/>
    </source>
</evidence>
<keyword evidence="3" id="KW-1185">Reference proteome</keyword>
<proteinExistence type="predicted"/>
<dbReference type="SUPFAM" id="SSF47413">
    <property type="entry name" value="lambda repressor-like DNA-binding domains"/>
    <property type="match status" value="1"/>
</dbReference>
<dbReference type="Gene3D" id="1.10.260.40">
    <property type="entry name" value="lambda repressor-like DNA-binding domains"/>
    <property type="match status" value="1"/>
</dbReference>
<dbReference type="AlphaFoldDB" id="A0A3P3FA20"/>
<reference evidence="2 3" key="1">
    <citation type="submission" date="2018-11" db="EMBL/GenBank/DDBJ databases">
        <title>the genome of Mesorhizobium tamadayense DSM 28320.</title>
        <authorList>
            <person name="Gao J."/>
        </authorList>
    </citation>
    <scope>NUCLEOTIDE SEQUENCE [LARGE SCALE GENOMIC DNA]</scope>
    <source>
        <strain evidence="2 3">DSM 28320</strain>
    </source>
</reference>
<protein>
    <submittedName>
        <fullName evidence="2">XRE family transcriptional regulator</fullName>
    </submittedName>
</protein>
<dbReference type="InterPro" id="IPR010982">
    <property type="entry name" value="Lambda_DNA-bd_dom_sf"/>
</dbReference>